<dbReference type="GO" id="GO:0030420">
    <property type="term" value="P:establishment of competence for transformation"/>
    <property type="evidence" value="ECO:0007669"/>
    <property type="project" value="InterPro"/>
</dbReference>
<evidence type="ECO:0000256" key="7">
    <source>
        <dbReference type="ARBA" id="ARBA00023136"/>
    </source>
</evidence>
<feature type="domain" description="General secretion pathway GspH" evidence="8">
    <location>
        <begin position="32"/>
        <end position="129"/>
    </location>
</feature>
<gene>
    <name evidence="9" type="ORF">H8707_09370</name>
</gene>
<dbReference type="GO" id="GO:0015627">
    <property type="term" value="C:type II protein secretion system complex"/>
    <property type="evidence" value="ECO:0007669"/>
    <property type="project" value="InterPro"/>
</dbReference>
<keyword evidence="2" id="KW-1003">Cell membrane</keyword>
<dbReference type="Pfam" id="PF12019">
    <property type="entry name" value="GspH"/>
    <property type="match status" value="1"/>
</dbReference>
<dbReference type="PIRSF" id="PIRSF021292">
    <property type="entry name" value="Competence_ComGD"/>
    <property type="match status" value="1"/>
</dbReference>
<protein>
    <submittedName>
        <fullName evidence="9">GspH/FimT family protein</fullName>
    </submittedName>
</protein>
<dbReference type="GO" id="GO:0005886">
    <property type="term" value="C:plasma membrane"/>
    <property type="evidence" value="ECO:0007669"/>
    <property type="project" value="UniProtKB-SubCell"/>
</dbReference>
<keyword evidence="3" id="KW-0488">Methylation</keyword>
<proteinExistence type="predicted"/>
<evidence type="ECO:0000313" key="10">
    <source>
        <dbReference type="Proteomes" id="UP000601171"/>
    </source>
</evidence>
<keyword evidence="4" id="KW-0997">Cell inner membrane</keyword>
<evidence type="ECO:0000256" key="5">
    <source>
        <dbReference type="ARBA" id="ARBA00022692"/>
    </source>
</evidence>
<reference evidence="9" key="1">
    <citation type="submission" date="2020-08" db="EMBL/GenBank/DDBJ databases">
        <title>Genome public.</title>
        <authorList>
            <person name="Liu C."/>
            <person name="Sun Q."/>
        </authorList>
    </citation>
    <scope>NUCLEOTIDE SEQUENCE</scope>
    <source>
        <strain evidence="9">BX21</strain>
    </source>
</reference>
<evidence type="ECO:0000256" key="4">
    <source>
        <dbReference type="ARBA" id="ARBA00022519"/>
    </source>
</evidence>
<dbReference type="SUPFAM" id="SSF54523">
    <property type="entry name" value="Pili subunits"/>
    <property type="match status" value="1"/>
</dbReference>
<evidence type="ECO:0000259" key="8">
    <source>
        <dbReference type="Pfam" id="PF12019"/>
    </source>
</evidence>
<organism evidence="9 10">
    <name type="scientific">Paratissierella segnis</name>
    <dbReference type="NCBI Taxonomy" id="2763679"/>
    <lineage>
        <taxon>Bacteria</taxon>
        <taxon>Bacillati</taxon>
        <taxon>Bacillota</taxon>
        <taxon>Tissierellia</taxon>
        <taxon>Tissierellales</taxon>
        <taxon>Tissierellaceae</taxon>
        <taxon>Paratissierella</taxon>
    </lineage>
</organism>
<name>A0A926IKM6_9FIRM</name>
<dbReference type="GO" id="GO:0015628">
    <property type="term" value="P:protein secretion by the type II secretion system"/>
    <property type="evidence" value="ECO:0007669"/>
    <property type="project" value="InterPro"/>
</dbReference>
<evidence type="ECO:0000256" key="1">
    <source>
        <dbReference type="ARBA" id="ARBA00004377"/>
    </source>
</evidence>
<accession>A0A926IKM6</accession>
<dbReference type="EMBL" id="JACRTG010000020">
    <property type="protein sequence ID" value="MBC8588450.1"/>
    <property type="molecule type" value="Genomic_DNA"/>
</dbReference>
<dbReference type="AlphaFoldDB" id="A0A926IKM6"/>
<dbReference type="InterPro" id="IPR016785">
    <property type="entry name" value="ComGD"/>
</dbReference>
<dbReference type="Proteomes" id="UP000601171">
    <property type="component" value="Unassembled WGS sequence"/>
</dbReference>
<dbReference type="Gene3D" id="3.55.40.10">
    <property type="entry name" value="minor pseudopilin epsh domain"/>
    <property type="match status" value="1"/>
</dbReference>
<comment type="subcellular location">
    <subcellularLocation>
        <location evidence="1">Cell inner membrane</location>
        <topology evidence="1">Single-pass membrane protein</topology>
    </subcellularLocation>
</comment>
<keyword evidence="6" id="KW-1133">Transmembrane helix</keyword>
<sequence>MLAILAIFAIILSIAAPKITILNRIKEQQELREFRKDILYARNRAIVDNKRYTVYLNYNDNSYMIKCNITVNKWETVKKYKFEYGIELIKNSEHNKISFTGSGTASVADSFYIKDSKDRTYVLTVAVNTGKVTIRSID</sequence>
<evidence type="ECO:0000313" key="9">
    <source>
        <dbReference type="EMBL" id="MBC8588450.1"/>
    </source>
</evidence>
<comment type="caution">
    <text evidence="9">The sequence shown here is derived from an EMBL/GenBank/DDBJ whole genome shotgun (WGS) entry which is preliminary data.</text>
</comment>
<evidence type="ECO:0000256" key="6">
    <source>
        <dbReference type="ARBA" id="ARBA00022989"/>
    </source>
</evidence>
<evidence type="ECO:0000256" key="2">
    <source>
        <dbReference type="ARBA" id="ARBA00022475"/>
    </source>
</evidence>
<keyword evidence="10" id="KW-1185">Reference proteome</keyword>
<dbReference type="InterPro" id="IPR045584">
    <property type="entry name" value="Pilin-like"/>
</dbReference>
<dbReference type="InterPro" id="IPR022346">
    <property type="entry name" value="T2SS_GspH"/>
</dbReference>
<keyword evidence="7" id="KW-0472">Membrane</keyword>
<keyword evidence="5" id="KW-0812">Transmembrane</keyword>
<evidence type="ECO:0000256" key="3">
    <source>
        <dbReference type="ARBA" id="ARBA00022481"/>
    </source>
</evidence>